<keyword evidence="1" id="KW-0472">Membrane</keyword>
<reference evidence="2 3" key="2">
    <citation type="submission" date="2018-03" db="EMBL/GenBank/DDBJ databases">
        <authorList>
            <person name="Keele B.F."/>
        </authorList>
    </citation>
    <scope>NUCLEOTIDE SEQUENCE [LARGE SCALE GENOMIC DNA]</scope>
    <source>
        <strain evidence="2 3">D13</strain>
    </source>
</reference>
<feature type="transmembrane region" description="Helical" evidence="1">
    <location>
        <begin position="58"/>
        <end position="76"/>
    </location>
</feature>
<dbReference type="RefSeq" id="WP_106892754.1">
    <property type="nucleotide sequence ID" value="NZ_CP027860.1"/>
</dbReference>
<evidence type="ECO:0000256" key="1">
    <source>
        <dbReference type="SAM" id="Phobius"/>
    </source>
</evidence>
<organism evidence="2 3">
    <name type="scientific">Ahniella affigens</name>
    <dbReference type="NCBI Taxonomy" id="2021234"/>
    <lineage>
        <taxon>Bacteria</taxon>
        <taxon>Pseudomonadati</taxon>
        <taxon>Pseudomonadota</taxon>
        <taxon>Gammaproteobacteria</taxon>
        <taxon>Lysobacterales</taxon>
        <taxon>Rhodanobacteraceae</taxon>
        <taxon>Ahniella</taxon>
    </lineage>
</organism>
<gene>
    <name evidence="2" type="ORF">C7S18_17330</name>
</gene>
<feature type="transmembrane region" description="Helical" evidence="1">
    <location>
        <begin position="188"/>
        <end position="207"/>
    </location>
</feature>
<accession>A0A2P1PVF4</accession>
<evidence type="ECO:0000313" key="3">
    <source>
        <dbReference type="Proteomes" id="UP000241074"/>
    </source>
</evidence>
<dbReference type="EMBL" id="CP027860">
    <property type="protein sequence ID" value="AVP98835.1"/>
    <property type="molecule type" value="Genomic_DNA"/>
</dbReference>
<keyword evidence="1" id="KW-0812">Transmembrane</keyword>
<dbReference type="Proteomes" id="UP000241074">
    <property type="component" value="Chromosome"/>
</dbReference>
<sequence>MNFWPALGLLVLIAGLALRLQPMLTVLAAGLVSGLAGGMSIVEILETLGAAFTENRFLAILILTLPAIALLERLGLRQEAERLIRSLKRPSFARVLIPYLAVRQIFAMLGLTSIAGHPQTVRPILAPMAEAAVAAQTGKPLTAETEAKVRAHCAGTDNIGLFFGEDVFVAFGAVLLIQSTLAQQGIDLAPFAIAIYGLPTAFAAFAIQSTRLWFWSRRFDRIGAQP</sequence>
<keyword evidence="3" id="KW-1185">Reference proteome</keyword>
<keyword evidence="1" id="KW-1133">Transmembrane helix</keyword>
<dbReference type="InterPro" id="IPR010374">
    <property type="entry name" value="DUF969"/>
</dbReference>
<name>A0A2P1PVF4_9GAMM</name>
<protein>
    <submittedName>
        <fullName evidence="2">DUF969 domain-containing protein</fullName>
    </submittedName>
</protein>
<proteinExistence type="predicted"/>
<reference evidence="2 3" key="1">
    <citation type="submission" date="2018-03" db="EMBL/GenBank/DDBJ databases">
        <title>Ahniella affigens gen. nov., sp. nov., a gammaproteobacterium isolated from sandy soil near a stream.</title>
        <authorList>
            <person name="Ko Y."/>
            <person name="Kim J.-H."/>
        </authorList>
    </citation>
    <scope>NUCLEOTIDE SEQUENCE [LARGE SCALE GENOMIC DNA]</scope>
    <source>
        <strain evidence="2 3">D13</strain>
    </source>
</reference>
<evidence type="ECO:0000313" key="2">
    <source>
        <dbReference type="EMBL" id="AVP98835.1"/>
    </source>
</evidence>
<dbReference type="AlphaFoldDB" id="A0A2P1PVF4"/>
<dbReference type="Pfam" id="PF06149">
    <property type="entry name" value="DUF969"/>
    <property type="match status" value="1"/>
</dbReference>
<dbReference type="OrthoDB" id="80065at2"/>
<dbReference type="KEGG" id="xba:C7S18_17330"/>